<keyword evidence="4" id="KW-1003">Cell membrane</keyword>
<comment type="subcellular location">
    <subcellularLocation>
        <location evidence="1">Cell membrane</location>
        <topology evidence="1">Multi-pass membrane protein</topology>
    </subcellularLocation>
    <subcellularLocation>
        <location evidence="13">Peroxisome membrane</location>
    </subcellularLocation>
</comment>
<accession>V4RLK8</accession>
<dbReference type="EMBL" id="AWXZ01000035">
    <property type="protein sequence ID" value="ESR24130.1"/>
    <property type="molecule type" value="Genomic_DNA"/>
</dbReference>
<dbReference type="Gene3D" id="3.30.300.30">
    <property type="match status" value="1"/>
</dbReference>
<evidence type="ECO:0000313" key="15">
    <source>
        <dbReference type="EMBL" id="ESR24130.1"/>
    </source>
</evidence>
<evidence type="ECO:0000256" key="12">
    <source>
        <dbReference type="ARBA" id="ARBA00023140"/>
    </source>
</evidence>
<dbReference type="InterPro" id="IPR020845">
    <property type="entry name" value="AMP-binding_CS"/>
</dbReference>
<keyword evidence="9" id="KW-1133">Transmembrane helix</keyword>
<evidence type="ECO:0000256" key="11">
    <source>
        <dbReference type="ARBA" id="ARBA00023136"/>
    </source>
</evidence>
<gene>
    <name evidence="15" type="ORF">N177_2579</name>
</gene>
<evidence type="ECO:0000256" key="5">
    <source>
        <dbReference type="ARBA" id="ARBA00022598"/>
    </source>
</evidence>
<evidence type="ECO:0000256" key="13">
    <source>
        <dbReference type="ARBA" id="ARBA00046271"/>
    </source>
</evidence>
<comment type="caution">
    <text evidence="15">The sequence shown here is derived from an EMBL/GenBank/DDBJ whole genome shotgun (WGS) entry which is preliminary data.</text>
</comment>
<feature type="domain" description="AMP-dependent synthetase/ligase" evidence="14">
    <location>
        <begin position="43"/>
        <end position="361"/>
    </location>
</feature>
<keyword evidence="8" id="KW-0067">ATP-binding</keyword>
<dbReference type="SUPFAM" id="SSF56801">
    <property type="entry name" value="Acetyl-CoA synthetase-like"/>
    <property type="match status" value="1"/>
</dbReference>
<dbReference type="eggNOG" id="COG0318">
    <property type="taxonomic scope" value="Bacteria"/>
</dbReference>
<dbReference type="InterPro" id="IPR000873">
    <property type="entry name" value="AMP-dep_synth/lig_dom"/>
</dbReference>
<keyword evidence="5" id="KW-0436">Ligase</keyword>
<dbReference type="Proteomes" id="UP000017819">
    <property type="component" value="Unassembled WGS sequence"/>
</dbReference>
<dbReference type="RefSeq" id="WP_023432708.1">
    <property type="nucleotide sequence ID" value="NZ_AWXZ01000035.1"/>
</dbReference>
<evidence type="ECO:0000256" key="9">
    <source>
        <dbReference type="ARBA" id="ARBA00022989"/>
    </source>
</evidence>
<keyword evidence="3" id="KW-0813">Transport</keyword>
<comment type="similarity">
    <text evidence="2">Belongs to the ATP-dependent AMP-binding enzyme family.</text>
</comment>
<dbReference type="Gene3D" id="3.40.50.12780">
    <property type="entry name" value="N-terminal domain of ligase-like"/>
    <property type="match status" value="1"/>
</dbReference>
<dbReference type="PATRIC" id="fig|631454.5.peg.2548"/>
<dbReference type="InterPro" id="IPR042099">
    <property type="entry name" value="ANL_N_sf"/>
</dbReference>
<evidence type="ECO:0000256" key="10">
    <source>
        <dbReference type="ARBA" id="ARBA00023055"/>
    </source>
</evidence>
<dbReference type="PROSITE" id="PS00455">
    <property type="entry name" value="AMP_BINDING"/>
    <property type="match status" value="1"/>
</dbReference>
<dbReference type="AlphaFoldDB" id="V4RLK8"/>
<dbReference type="FunFam" id="3.40.50.12780:FF:000019">
    <property type="entry name" value="Long-chain fatty acid transporter"/>
    <property type="match status" value="1"/>
</dbReference>
<evidence type="ECO:0000256" key="8">
    <source>
        <dbReference type="ARBA" id="ARBA00022840"/>
    </source>
</evidence>
<organism evidence="15 16">
    <name type="scientific">Lutibaculum baratangense AMV1</name>
    <dbReference type="NCBI Taxonomy" id="631454"/>
    <lineage>
        <taxon>Bacteria</taxon>
        <taxon>Pseudomonadati</taxon>
        <taxon>Pseudomonadota</taxon>
        <taxon>Alphaproteobacteria</taxon>
        <taxon>Hyphomicrobiales</taxon>
        <taxon>Tepidamorphaceae</taxon>
        <taxon>Lutibaculum</taxon>
    </lineage>
</organism>
<keyword evidence="7" id="KW-0547">Nucleotide-binding</keyword>
<evidence type="ECO:0000259" key="14">
    <source>
        <dbReference type="Pfam" id="PF00501"/>
    </source>
</evidence>
<dbReference type="OrthoDB" id="7315605at2"/>
<reference evidence="15 16" key="1">
    <citation type="journal article" date="2014" name="Genome Announc.">
        <title>Draft Genome Sequence of Lutibaculum baratangense Strain AMV1T, Isolated from a Mud Volcano in Andamans, India.</title>
        <authorList>
            <person name="Singh A."/>
            <person name="Sreenivas A."/>
            <person name="Sathyanarayana Reddy G."/>
            <person name="Pinnaka A.K."/>
            <person name="Shivaji S."/>
        </authorList>
    </citation>
    <scope>NUCLEOTIDE SEQUENCE [LARGE SCALE GENOMIC DNA]</scope>
    <source>
        <strain evidence="15 16">AMV1</strain>
    </source>
</reference>
<evidence type="ECO:0000256" key="7">
    <source>
        <dbReference type="ARBA" id="ARBA00022741"/>
    </source>
</evidence>
<dbReference type="Pfam" id="PF00501">
    <property type="entry name" value="AMP-binding"/>
    <property type="match status" value="1"/>
</dbReference>
<name>V4RLK8_9HYPH</name>
<dbReference type="GO" id="GO:0005886">
    <property type="term" value="C:plasma membrane"/>
    <property type="evidence" value="ECO:0007669"/>
    <property type="project" value="UniProtKB-SubCell"/>
</dbReference>
<protein>
    <submittedName>
        <fullName evidence="15">Acyl-CoA synthase</fullName>
    </submittedName>
</protein>
<keyword evidence="10" id="KW-0445">Lipid transport</keyword>
<evidence type="ECO:0000256" key="2">
    <source>
        <dbReference type="ARBA" id="ARBA00006432"/>
    </source>
</evidence>
<dbReference type="GO" id="GO:0005324">
    <property type="term" value="F:long-chain fatty acid transmembrane transporter activity"/>
    <property type="evidence" value="ECO:0007669"/>
    <property type="project" value="TreeGrafter"/>
</dbReference>
<keyword evidence="16" id="KW-1185">Reference proteome</keyword>
<keyword evidence="12" id="KW-0576">Peroxisome</keyword>
<dbReference type="PANTHER" id="PTHR43107">
    <property type="entry name" value="LONG-CHAIN FATTY ACID TRANSPORT PROTEIN"/>
    <property type="match status" value="1"/>
</dbReference>
<keyword evidence="6" id="KW-0812">Transmembrane</keyword>
<evidence type="ECO:0000256" key="4">
    <source>
        <dbReference type="ARBA" id="ARBA00022475"/>
    </source>
</evidence>
<evidence type="ECO:0000256" key="6">
    <source>
        <dbReference type="ARBA" id="ARBA00022692"/>
    </source>
</evidence>
<evidence type="ECO:0000256" key="3">
    <source>
        <dbReference type="ARBA" id="ARBA00022448"/>
    </source>
</evidence>
<dbReference type="FunFam" id="3.30.300.30:FF:000002">
    <property type="entry name" value="Long-chain fatty acid transport protein 1"/>
    <property type="match status" value="1"/>
</dbReference>
<dbReference type="GO" id="GO:0005524">
    <property type="term" value="F:ATP binding"/>
    <property type="evidence" value="ECO:0007669"/>
    <property type="project" value="UniProtKB-KW"/>
</dbReference>
<dbReference type="STRING" id="631454.N177_2579"/>
<dbReference type="InterPro" id="IPR045851">
    <property type="entry name" value="AMP-bd_C_sf"/>
</dbReference>
<dbReference type="PANTHER" id="PTHR43107:SF15">
    <property type="entry name" value="FATTY ACID TRANSPORT PROTEIN 3, ISOFORM A"/>
    <property type="match status" value="1"/>
</dbReference>
<keyword evidence="11" id="KW-0472">Membrane</keyword>
<dbReference type="GO" id="GO:0004467">
    <property type="term" value="F:long-chain fatty acid-CoA ligase activity"/>
    <property type="evidence" value="ECO:0007669"/>
    <property type="project" value="TreeGrafter"/>
</dbReference>
<dbReference type="NCBIfam" id="NF006134">
    <property type="entry name" value="PRK08279.1"/>
    <property type="match status" value="1"/>
</dbReference>
<evidence type="ECO:0000313" key="16">
    <source>
        <dbReference type="Proteomes" id="UP000017819"/>
    </source>
</evidence>
<sequence>MALLERARSELAYLGAAYRILGRLKPVAKNKSRTFPDVLNDLADKHGNRVALISSQQSLTYRQLLERSNQYAHWAIGQGIGKGDTVAVMLTASPEYLAVWMGIIRVGAVAALLNTNQTGQALAYSINIVNARLVVTDEAMLPAIEEAMPLVDAQTPVWAMGGGNGTHQALDPAVDAMPTSALTADRLPDLTIEDPALYIYTSGTTGMPKAAIINHYRIQAIMGGFSAVCNAKETDRIYVAQPLYHTAGGVLAPGIALMAGGSCFIRDRFSARQFWDDIVEYECTMFQYIGELCRYLLNAPPNPNETRHKIRLCNGNGLRPDIWEAFKTRFQIPQILEWYAATEGNVTLFNVDGRPGSVGRIPKWLEHRFMTKIVRFDMGSETPVRNADGFCVECEPGEIGEAIGKILIDPNAPAQRFDGYADRQATERKILRDVFEKGDAWFRTGDLLKKDRLGYFFFIDRIGDTFRWKGENVATSQVSEAVAVFPGIHDANVYGVEVPGHDGRAGMAALTVEGEIDLDRFHAHVEKQLPAYARPLFLRLRREADMTTTFKQRKVDLRREGFDPDQVQDALFFNDQKAGRFRPIDKALHDDIVAGEVRL</sequence>
<evidence type="ECO:0000256" key="1">
    <source>
        <dbReference type="ARBA" id="ARBA00004651"/>
    </source>
</evidence>
<dbReference type="GO" id="GO:0044539">
    <property type="term" value="P:long-chain fatty acid import into cell"/>
    <property type="evidence" value="ECO:0007669"/>
    <property type="project" value="TreeGrafter"/>
</dbReference>
<proteinExistence type="inferred from homology"/>